<keyword evidence="2" id="KW-1185">Reference proteome</keyword>
<evidence type="ECO:0000313" key="1">
    <source>
        <dbReference type="EMBL" id="CAD6193120.1"/>
    </source>
</evidence>
<protein>
    <submittedName>
        <fullName evidence="1">Uncharacterized protein</fullName>
    </submittedName>
</protein>
<sequence>MSTEDLEAQELNTVDVTIEVDDDYLDDDCDLQARAADRPKNILEHKIEIDEPISLQAVRISVDPRVRVRDLSNEVMETLCIHLNHPSFLSMLNWRAIARFFKLDSLAIEKIDASERPTEMMLSFLENHSAQKFFDSLIESHRIDTLYAILKLKRVGKLLKNTEFRGYHSVSTTQAFSGPHVPQEDYGKYILVTHFEKEKSERSDYKWFRKNIDDFLKRRSNMTVIDVNSLNAEDHGNQMEIIDRVFKQVPHIVVCYSVSYINAVKYPDSSPQARTQQYIHNLMGAEFLQNNMRNERFRAVLFPGVQSKDLIGWALLTIQYEFPGPNIGKFFERLVKNRDSLIS</sequence>
<dbReference type="Proteomes" id="UP000835052">
    <property type="component" value="Unassembled WGS sequence"/>
</dbReference>
<evidence type="ECO:0000313" key="2">
    <source>
        <dbReference type="Proteomes" id="UP000835052"/>
    </source>
</evidence>
<dbReference type="InterPro" id="IPR011029">
    <property type="entry name" value="DEATH-like_dom_sf"/>
</dbReference>
<name>A0A8S1HIU0_9PELO</name>
<organism evidence="1 2">
    <name type="scientific">Caenorhabditis auriculariae</name>
    <dbReference type="NCBI Taxonomy" id="2777116"/>
    <lineage>
        <taxon>Eukaryota</taxon>
        <taxon>Metazoa</taxon>
        <taxon>Ecdysozoa</taxon>
        <taxon>Nematoda</taxon>
        <taxon>Chromadorea</taxon>
        <taxon>Rhabditida</taxon>
        <taxon>Rhabditina</taxon>
        <taxon>Rhabditomorpha</taxon>
        <taxon>Rhabditoidea</taxon>
        <taxon>Rhabditidae</taxon>
        <taxon>Peloderinae</taxon>
        <taxon>Caenorhabditis</taxon>
    </lineage>
</organism>
<dbReference type="AlphaFoldDB" id="A0A8S1HIU0"/>
<dbReference type="EMBL" id="CAJGYM010000032">
    <property type="protein sequence ID" value="CAD6193120.1"/>
    <property type="molecule type" value="Genomic_DNA"/>
</dbReference>
<dbReference type="SUPFAM" id="SSF47986">
    <property type="entry name" value="DEATH domain"/>
    <property type="match status" value="1"/>
</dbReference>
<accession>A0A8S1HIU0</accession>
<dbReference type="OrthoDB" id="5784885at2759"/>
<proteinExistence type="predicted"/>
<comment type="caution">
    <text evidence="1">The sequence shown here is derived from an EMBL/GenBank/DDBJ whole genome shotgun (WGS) entry which is preliminary data.</text>
</comment>
<gene>
    <name evidence="1" type="ORF">CAUJ_LOCUS9039</name>
</gene>
<dbReference type="Gene3D" id="1.10.533.10">
    <property type="entry name" value="Death Domain, Fas"/>
    <property type="match status" value="1"/>
</dbReference>
<reference evidence="1" key="1">
    <citation type="submission" date="2020-10" db="EMBL/GenBank/DDBJ databases">
        <authorList>
            <person name="Kikuchi T."/>
        </authorList>
    </citation>
    <scope>NUCLEOTIDE SEQUENCE</scope>
    <source>
        <strain evidence="1">NKZ352</strain>
    </source>
</reference>